<evidence type="ECO:0000256" key="4">
    <source>
        <dbReference type="ARBA" id="ARBA00022989"/>
    </source>
</evidence>
<dbReference type="InterPro" id="IPR032816">
    <property type="entry name" value="VTT_dom"/>
</dbReference>
<dbReference type="AlphaFoldDB" id="A0A5C6BSC2"/>
<keyword evidence="5 6" id="KW-0472">Membrane</keyword>
<comment type="caution">
    <text evidence="8">The sequence shown here is derived from an EMBL/GenBank/DDBJ whole genome shotgun (WGS) entry which is preliminary data.</text>
</comment>
<dbReference type="RefSeq" id="WP_146371909.1">
    <property type="nucleotide sequence ID" value="NZ_SJPP01000001.1"/>
</dbReference>
<evidence type="ECO:0000313" key="8">
    <source>
        <dbReference type="EMBL" id="TWU14622.1"/>
    </source>
</evidence>
<dbReference type="InterPro" id="IPR015414">
    <property type="entry name" value="TMEM64"/>
</dbReference>
<evidence type="ECO:0000256" key="3">
    <source>
        <dbReference type="ARBA" id="ARBA00022692"/>
    </source>
</evidence>
<evidence type="ECO:0000313" key="9">
    <source>
        <dbReference type="Proteomes" id="UP000320735"/>
    </source>
</evidence>
<accession>A0A5C6BSC2</accession>
<evidence type="ECO:0000256" key="2">
    <source>
        <dbReference type="ARBA" id="ARBA00022475"/>
    </source>
</evidence>
<reference evidence="8 9" key="1">
    <citation type="submission" date="2019-02" db="EMBL/GenBank/DDBJ databases">
        <title>Deep-cultivation of Planctomycetes and their phenomic and genomic characterization uncovers novel biology.</title>
        <authorList>
            <person name="Wiegand S."/>
            <person name="Jogler M."/>
            <person name="Boedeker C."/>
            <person name="Pinto D."/>
            <person name="Vollmers J."/>
            <person name="Rivas-Marin E."/>
            <person name="Kohn T."/>
            <person name="Peeters S.H."/>
            <person name="Heuer A."/>
            <person name="Rast P."/>
            <person name="Oberbeckmann S."/>
            <person name="Bunk B."/>
            <person name="Jeske O."/>
            <person name="Meyerdierks A."/>
            <person name="Storesund J.E."/>
            <person name="Kallscheuer N."/>
            <person name="Luecker S."/>
            <person name="Lage O.M."/>
            <person name="Pohl T."/>
            <person name="Merkel B.J."/>
            <person name="Hornburger P."/>
            <person name="Mueller R.-W."/>
            <person name="Bruemmer F."/>
            <person name="Labrenz M."/>
            <person name="Spormann A.M."/>
            <person name="Op Den Camp H."/>
            <person name="Overmann J."/>
            <person name="Amann R."/>
            <person name="Jetten M.S.M."/>
            <person name="Mascher T."/>
            <person name="Medema M.H."/>
            <person name="Devos D.P."/>
            <person name="Kaster A.-K."/>
            <person name="Ovreas L."/>
            <person name="Rohde M."/>
            <person name="Galperin M.Y."/>
            <person name="Jogler C."/>
        </authorList>
    </citation>
    <scope>NUCLEOTIDE SEQUENCE [LARGE SCALE GENOMIC DNA]</scope>
    <source>
        <strain evidence="8 9">CA54</strain>
    </source>
</reference>
<gene>
    <name evidence="8" type="primary">ydjZ_2</name>
    <name evidence="8" type="ORF">CA54_34910</name>
</gene>
<feature type="transmembrane region" description="Helical" evidence="6">
    <location>
        <begin position="156"/>
        <end position="178"/>
    </location>
</feature>
<organism evidence="8 9">
    <name type="scientific">Symmachiella macrocystis</name>
    <dbReference type="NCBI Taxonomy" id="2527985"/>
    <lineage>
        <taxon>Bacteria</taxon>
        <taxon>Pseudomonadati</taxon>
        <taxon>Planctomycetota</taxon>
        <taxon>Planctomycetia</taxon>
        <taxon>Planctomycetales</taxon>
        <taxon>Planctomycetaceae</taxon>
        <taxon>Symmachiella</taxon>
    </lineage>
</organism>
<feature type="transmembrane region" description="Helical" evidence="6">
    <location>
        <begin position="67"/>
        <end position="98"/>
    </location>
</feature>
<dbReference type="GO" id="GO:0005886">
    <property type="term" value="C:plasma membrane"/>
    <property type="evidence" value="ECO:0007669"/>
    <property type="project" value="UniProtKB-SubCell"/>
</dbReference>
<evidence type="ECO:0000256" key="6">
    <source>
        <dbReference type="RuleBase" id="RU366058"/>
    </source>
</evidence>
<dbReference type="PANTHER" id="PTHR12677">
    <property type="entry name" value="GOLGI APPARATUS MEMBRANE PROTEIN TVP38-RELATED"/>
    <property type="match status" value="1"/>
</dbReference>
<keyword evidence="9" id="KW-1185">Reference proteome</keyword>
<dbReference type="Proteomes" id="UP000320735">
    <property type="component" value="Unassembled WGS sequence"/>
</dbReference>
<dbReference type="EMBL" id="SJPP01000001">
    <property type="protein sequence ID" value="TWU14622.1"/>
    <property type="molecule type" value="Genomic_DNA"/>
</dbReference>
<feature type="domain" description="VTT" evidence="7">
    <location>
        <begin position="62"/>
        <end position="178"/>
    </location>
</feature>
<evidence type="ECO:0000256" key="5">
    <source>
        <dbReference type="ARBA" id="ARBA00023136"/>
    </source>
</evidence>
<keyword evidence="3 6" id="KW-0812">Transmembrane</keyword>
<keyword evidence="2 6" id="KW-1003">Cell membrane</keyword>
<evidence type="ECO:0000256" key="1">
    <source>
        <dbReference type="ARBA" id="ARBA00004651"/>
    </source>
</evidence>
<proteinExistence type="inferred from homology"/>
<comment type="similarity">
    <text evidence="6">Belongs to the TVP38/TMEM64 family.</text>
</comment>
<evidence type="ECO:0000259" key="7">
    <source>
        <dbReference type="Pfam" id="PF09335"/>
    </source>
</evidence>
<name>A0A5C6BSC2_9PLAN</name>
<feature type="transmembrane region" description="Helical" evidence="6">
    <location>
        <begin position="39"/>
        <end position="61"/>
    </location>
</feature>
<protein>
    <recommendedName>
        <fullName evidence="6">TVP38/TMEM64 family membrane protein</fullName>
    </recommendedName>
</protein>
<keyword evidence="4 6" id="KW-1133">Transmembrane helix</keyword>
<feature type="transmembrane region" description="Helical" evidence="6">
    <location>
        <begin position="199"/>
        <end position="216"/>
    </location>
</feature>
<dbReference type="OrthoDB" id="271366at2"/>
<dbReference type="PANTHER" id="PTHR12677:SF59">
    <property type="entry name" value="GOLGI APPARATUS MEMBRANE PROTEIN TVP38-RELATED"/>
    <property type="match status" value="1"/>
</dbReference>
<comment type="subcellular location">
    <subcellularLocation>
        <location evidence="1 6">Cell membrane</location>
        <topology evidence="1 6">Multi-pass membrane protein</topology>
    </subcellularLocation>
</comment>
<sequence>MKNRQSILIRLVIIVALVVAVILFGRWMGSEIPKIEADIAALGFWGPLALAVIVALATPLFVPDTLFAVAAGVLFGLIEGTVVVVTGALGASCLCYIISHFILRKRVAAALSQQPKIAAVAAAAERRGLKFQVLLRLTPLSPVAISYALGTTNTRFSTFILGCLGIIPGIFVEVYFGYVAGHAAKIAGNASSHSRLHEFVLFAGLAVCIVLIIYVTRMARQALTEADPALDEDLRPEQ</sequence>
<dbReference type="Pfam" id="PF09335">
    <property type="entry name" value="VTT_dom"/>
    <property type="match status" value="1"/>
</dbReference>
<feature type="transmembrane region" description="Helical" evidence="6">
    <location>
        <begin position="6"/>
        <end position="27"/>
    </location>
</feature>